<keyword evidence="11" id="KW-1185">Reference proteome</keyword>
<name>A0ABT3ZRL1_9BURK</name>
<comment type="subcellular location">
    <subcellularLocation>
        <location evidence="1">Cell inner membrane</location>
        <topology evidence="1">Single-pass membrane protein</topology>
    </subcellularLocation>
</comment>
<keyword evidence="3" id="KW-0813">Transport</keyword>
<evidence type="ECO:0000313" key="10">
    <source>
        <dbReference type="EMBL" id="MCY0389191.1"/>
    </source>
</evidence>
<dbReference type="RefSeq" id="WP_267849089.1">
    <property type="nucleotide sequence ID" value="NZ_JAPMXC010000010.1"/>
</dbReference>
<dbReference type="InterPro" id="IPR007690">
    <property type="entry name" value="T2SS_GspM"/>
</dbReference>
<keyword evidence="4" id="KW-1003">Cell membrane</keyword>
<dbReference type="SUPFAM" id="SSF103054">
    <property type="entry name" value="General secretion pathway protein M, EpsM"/>
    <property type="match status" value="1"/>
</dbReference>
<evidence type="ECO:0000256" key="5">
    <source>
        <dbReference type="ARBA" id="ARBA00022519"/>
    </source>
</evidence>
<keyword evidence="9" id="KW-0472">Membrane</keyword>
<evidence type="ECO:0000256" key="3">
    <source>
        <dbReference type="ARBA" id="ARBA00022448"/>
    </source>
</evidence>
<keyword evidence="8" id="KW-1133">Transmembrane helix</keyword>
<comment type="similarity">
    <text evidence="2">Belongs to the GSP M family.</text>
</comment>
<sequence length="167" mass="17917">MKAILIAWWDERNAREKRLLALGAAIIVLLLFYQVLVAPARDGSAAIRAALPTMKQQLTTMEGQAGEAKRLAGVAHTVAPSGDSLVNGVSASLTDRGLAPTKVELAGNAVQVEMKNVAFARWIGWLDDARRQLKVKVSQTHVTPSGNSGRVDIRATLDAGPLDRQAR</sequence>
<dbReference type="Pfam" id="PF04612">
    <property type="entry name" value="T2SSM"/>
    <property type="match status" value="1"/>
</dbReference>
<protein>
    <submittedName>
        <fullName evidence="10">Type II secretion system protein M</fullName>
    </submittedName>
</protein>
<dbReference type="Gene3D" id="3.30.1360.100">
    <property type="entry name" value="General secretion pathway protein M, EpsM"/>
    <property type="match status" value="1"/>
</dbReference>
<organism evidence="10 11">
    <name type="scientific">Robbsia betulipollinis</name>
    <dbReference type="NCBI Taxonomy" id="2981849"/>
    <lineage>
        <taxon>Bacteria</taxon>
        <taxon>Pseudomonadati</taxon>
        <taxon>Pseudomonadota</taxon>
        <taxon>Betaproteobacteria</taxon>
        <taxon>Burkholderiales</taxon>
        <taxon>Burkholderiaceae</taxon>
        <taxon>Robbsia</taxon>
    </lineage>
</organism>
<evidence type="ECO:0000256" key="7">
    <source>
        <dbReference type="ARBA" id="ARBA00022927"/>
    </source>
</evidence>
<keyword evidence="5" id="KW-0997">Cell inner membrane</keyword>
<evidence type="ECO:0000256" key="6">
    <source>
        <dbReference type="ARBA" id="ARBA00022692"/>
    </source>
</evidence>
<keyword evidence="7" id="KW-0653">Protein transport</keyword>
<dbReference type="InterPro" id="IPR023229">
    <property type="entry name" value="T2SS_M_periplasmic_sf"/>
</dbReference>
<reference evidence="10" key="1">
    <citation type="submission" date="2022-11" db="EMBL/GenBank/DDBJ databases">
        <title>Robbsia betulipollinis sp. nov., isolated from pollen of birch (Betula pendula).</title>
        <authorList>
            <person name="Shi H."/>
            <person name="Ambika Manirajan B."/>
            <person name="Ratering S."/>
            <person name="Geissler-Plaum R."/>
            <person name="Schnell S."/>
        </authorList>
    </citation>
    <scope>NUCLEOTIDE SEQUENCE</scope>
    <source>
        <strain evidence="10">Bb-Pol-6</strain>
    </source>
</reference>
<evidence type="ECO:0000256" key="1">
    <source>
        <dbReference type="ARBA" id="ARBA00004377"/>
    </source>
</evidence>
<dbReference type="EMBL" id="JAPMXC010000010">
    <property type="protein sequence ID" value="MCY0389191.1"/>
    <property type="molecule type" value="Genomic_DNA"/>
</dbReference>
<keyword evidence="6" id="KW-0812">Transmembrane</keyword>
<evidence type="ECO:0000313" key="11">
    <source>
        <dbReference type="Proteomes" id="UP001082899"/>
    </source>
</evidence>
<evidence type="ECO:0000256" key="4">
    <source>
        <dbReference type="ARBA" id="ARBA00022475"/>
    </source>
</evidence>
<evidence type="ECO:0000256" key="9">
    <source>
        <dbReference type="ARBA" id="ARBA00023136"/>
    </source>
</evidence>
<accession>A0ABT3ZRL1</accession>
<gene>
    <name evidence="10" type="ORF">OVY01_18760</name>
</gene>
<dbReference type="Proteomes" id="UP001082899">
    <property type="component" value="Unassembled WGS sequence"/>
</dbReference>
<evidence type="ECO:0000256" key="8">
    <source>
        <dbReference type="ARBA" id="ARBA00022989"/>
    </source>
</evidence>
<comment type="caution">
    <text evidence="10">The sequence shown here is derived from an EMBL/GenBank/DDBJ whole genome shotgun (WGS) entry which is preliminary data.</text>
</comment>
<proteinExistence type="inferred from homology"/>
<evidence type="ECO:0000256" key="2">
    <source>
        <dbReference type="ARBA" id="ARBA00010637"/>
    </source>
</evidence>